<organism evidence="1 2">
    <name type="scientific">Ajellomyces capsulatus</name>
    <name type="common">Darling's disease fungus</name>
    <name type="synonym">Histoplasma capsulatum</name>
    <dbReference type="NCBI Taxonomy" id="5037"/>
    <lineage>
        <taxon>Eukaryota</taxon>
        <taxon>Fungi</taxon>
        <taxon>Dikarya</taxon>
        <taxon>Ascomycota</taxon>
        <taxon>Pezizomycotina</taxon>
        <taxon>Eurotiomycetes</taxon>
        <taxon>Eurotiomycetidae</taxon>
        <taxon>Onygenales</taxon>
        <taxon>Ajellomycetaceae</taxon>
        <taxon>Histoplasma</taxon>
    </lineage>
</organism>
<protein>
    <submittedName>
        <fullName evidence="1">Uncharacterized protein</fullName>
    </submittedName>
</protein>
<reference evidence="1 2" key="1">
    <citation type="submission" date="2021-01" db="EMBL/GenBank/DDBJ databases">
        <title>Chromosome-level genome assembly of a human fungal pathogen reveals clustering of transcriptionally co-regulated genes.</title>
        <authorList>
            <person name="Voorhies M."/>
            <person name="Cohen S."/>
            <person name="Shea T.P."/>
            <person name="Petrus S."/>
            <person name="Munoz J.F."/>
            <person name="Poplawski S."/>
            <person name="Goldman W.E."/>
            <person name="Michael T."/>
            <person name="Cuomo C.A."/>
            <person name="Sil A."/>
            <person name="Beyhan S."/>
        </authorList>
    </citation>
    <scope>NUCLEOTIDE SEQUENCE [LARGE SCALE GENOMIC DNA]</scope>
    <source>
        <strain evidence="1 2">G184AR</strain>
    </source>
</reference>
<gene>
    <name evidence="1" type="ORF">I7I52_10833</name>
</gene>
<evidence type="ECO:0000313" key="1">
    <source>
        <dbReference type="EMBL" id="KAG5300271.1"/>
    </source>
</evidence>
<dbReference type="EMBL" id="JAEVHI010000002">
    <property type="protein sequence ID" value="KAG5300271.1"/>
    <property type="molecule type" value="Genomic_DNA"/>
</dbReference>
<sequence length="71" mass="7722">MAALATLCPAGGVEGPKMRPLANRDDSCMRLCARWTGAVPLALLFLQYHALHFCHQCLTTTDLSPITQHEG</sequence>
<comment type="caution">
    <text evidence="1">The sequence shown here is derived from an EMBL/GenBank/DDBJ whole genome shotgun (WGS) entry which is preliminary data.</text>
</comment>
<dbReference type="VEuPathDB" id="FungiDB:I7I52_10833"/>
<name>A0A8H8D3E2_AJECA</name>
<proteinExistence type="predicted"/>
<accession>A0A8H8D3E2</accession>
<dbReference type="Proteomes" id="UP000670092">
    <property type="component" value="Unassembled WGS sequence"/>
</dbReference>
<evidence type="ECO:0000313" key="2">
    <source>
        <dbReference type="Proteomes" id="UP000670092"/>
    </source>
</evidence>
<dbReference type="AlphaFoldDB" id="A0A8H8D3E2"/>